<dbReference type="SMART" id="SM00062">
    <property type="entry name" value="PBPb"/>
    <property type="match status" value="1"/>
</dbReference>
<keyword evidence="1" id="KW-0732">Signal</keyword>
<dbReference type="RefSeq" id="WP_354599245.1">
    <property type="nucleotide sequence ID" value="NZ_JBEWZI010000001.1"/>
</dbReference>
<dbReference type="PANTHER" id="PTHR35936:SF37">
    <property type="entry name" value="AMINO ACID ABC TRANSPORTER SUBSTRATE-BINDING PROTEIN"/>
    <property type="match status" value="1"/>
</dbReference>
<evidence type="ECO:0000313" key="4">
    <source>
        <dbReference type="Proteomes" id="UP001549691"/>
    </source>
</evidence>
<dbReference type="Gene3D" id="3.40.190.10">
    <property type="entry name" value="Periplasmic binding protein-like II"/>
    <property type="match status" value="2"/>
</dbReference>
<dbReference type="SUPFAM" id="SSF53850">
    <property type="entry name" value="Periplasmic binding protein-like II"/>
    <property type="match status" value="1"/>
</dbReference>
<comment type="caution">
    <text evidence="3">The sequence shown here is derived from an EMBL/GenBank/DDBJ whole genome shotgun (WGS) entry which is preliminary data.</text>
</comment>
<dbReference type="PANTHER" id="PTHR35936">
    <property type="entry name" value="MEMBRANE-BOUND LYTIC MUREIN TRANSGLYCOSYLASE F"/>
    <property type="match status" value="1"/>
</dbReference>
<feature type="domain" description="Solute-binding protein family 3/N-terminal" evidence="2">
    <location>
        <begin position="10"/>
        <end position="229"/>
    </location>
</feature>
<sequence length="242" mass="26932">MLANIRQAGKVRIAIAGAVPPFNFLDTNKQLIGSDVETAKLLVQDLGVKLDIVRITNSERVSVLLERRADLVVSALSITPEREREIAFSVPYARIAVVIAAPQPYKLSSMLDLNDKRVGALAASSNLAHLRQNTSNAKITEYPENDEMSLGYVAEEFNVMTAPESIVDSTNRLNPKRPLIIQFTQMEFEVAVGMPKGEKALRDRINQWVVTRLRDRSLGEIYRKFHNHNLPATIIPATEGSK</sequence>
<accession>A0ABV2TFT5</accession>
<evidence type="ECO:0000313" key="3">
    <source>
        <dbReference type="EMBL" id="MET7012786.1"/>
    </source>
</evidence>
<name>A0ABV2TFT5_9RHOO</name>
<dbReference type="InterPro" id="IPR001638">
    <property type="entry name" value="Solute-binding_3/MltF_N"/>
</dbReference>
<keyword evidence="4" id="KW-1185">Reference proteome</keyword>
<protein>
    <submittedName>
        <fullName evidence="3">Transporter substrate-binding domain-containing protein</fullName>
    </submittedName>
</protein>
<dbReference type="EMBL" id="JBEWZI010000001">
    <property type="protein sequence ID" value="MET7012786.1"/>
    <property type="molecule type" value="Genomic_DNA"/>
</dbReference>
<gene>
    <name evidence="3" type="ORF">ABXR19_01200</name>
</gene>
<organism evidence="3 4">
    <name type="scientific">Uliginosibacterium flavum</name>
    <dbReference type="NCBI Taxonomy" id="1396831"/>
    <lineage>
        <taxon>Bacteria</taxon>
        <taxon>Pseudomonadati</taxon>
        <taxon>Pseudomonadota</taxon>
        <taxon>Betaproteobacteria</taxon>
        <taxon>Rhodocyclales</taxon>
        <taxon>Zoogloeaceae</taxon>
        <taxon>Uliginosibacterium</taxon>
    </lineage>
</organism>
<proteinExistence type="predicted"/>
<dbReference type="Pfam" id="PF00497">
    <property type="entry name" value="SBP_bac_3"/>
    <property type="match status" value="1"/>
</dbReference>
<reference evidence="3 4" key="1">
    <citation type="submission" date="2024-07" db="EMBL/GenBank/DDBJ databases">
        <title>Uliginosibacterium flavum JJ3220;KACC:17644.</title>
        <authorList>
            <person name="Kim M.K."/>
        </authorList>
    </citation>
    <scope>NUCLEOTIDE SEQUENCE [LARGE SCALE GENOMIC DNA]</scope>
    <source>
        <strain evidence="3 4">KACC:17644</strain>
    </source>
</reference>
<evidence type="ECO:0000259" key="2">
    <source>
        <dbReference type="SMART" id="SM00062"/>
    </source>
</evidence>
<evidence type="ECO:0000256" key="1">
    <source>
        <dbReference type="ARBA" id="ARBA00022729"/>
    </source>
</evidence>
<dbReference type="Proteomes" id="UP001549691">
    <property type="component" value="Unassembled WGS sequence"/>
</dbReference>